<feature type="region of interest" description="Disordered" evidence="6">
    <location>
        <begin position="1"/>
        <end position="65"/>
    </location>
</feature>
<feature type="compositionally biased region" description="Polar residues" evidence="6">
    <location>
        <begin position="286"/>
        <end position="305"/>
    </location>
</feature>
<dbReference type="GO" id="GO:0005874">
    <property type="term" value="C:microtubule"/>
    <property type="evidence" value="ECO:0007669"/>
    <property type="project" value="InterPro"/>
</dbReference>
<feature type="region of interest" description="Disordered" evidence="6">
    <location>
        <begin position="874"/>
        <end position="973"/>
    </location>
</feature>
<dbReference type="Pfam" id="PF06886">
    <property type="entry name" value="TPX2"/>
    <property type="match status" value="1"/>
</dbReference>
<feature type="region of interest" description="Disordered" evidence="6">
    <location>
        <begin position="568"/>
        <end position="589"/>
    </location>
</feature>
<dbReference type="InterPro" id="IPR009675">
    <property type="entry name" value="TPX2_fam"/>
</dbReference>
<evidence type="ECO:0000256" key="1">
    <source>
        <dbReference type="ARBA" id="ARBA00004245"/>
    </source>
</evidence>
<feature type="region of interest" description="Disordered" evidence="6">
    <location>
        <begin position="998"/>
        <end position="1026"/>
    </location>
</feature>
<feature type="domain" description="TPX2 C-terminal" evidence="7">
    <location>
        <begin position="805"/>
        <end position="877"/>
    </location>
</feature>
<name>A0A9P6SX09_9FUNG</name>
<feature type="region of interest" description="Disordered" evidence="6">
    <location>
        <begin position="280"/>
        <end position="327"/>
    </location>
</feature>
<feature type="compositionally biased region" description="Low complexity" evidence="6">
    <location>
        <begin position="51"/>
        <end position="65"/>
    </location>
</feature>
<evidence type="ECO:0000313" key="8">
    <source>
        <dbReference type="EMBL" id="KAG0009028.1"/>
    </source>
</evidence>
<evidence type="ECO:0000256" key="5">
    <source>
        <dbReference type="SAM" id="Coils"/>
    </source>
</evidence>
<evidence type="ECO:0000259" key="7">
    <source>
        <dbReference type="Pfam" id="PF06886"/>
    </source>
</evidence>
<comment type="similarity">
    <text evidence="2">Belongs to the TPX2 family.</text>
</comment>
<protein>
    <recommendedName>
        <fullName evidence="7">TPX2 C-terminal domain-containing protein</fullName>
    </recommendedName>
</protein>
<evidence type="ECO:0000256" key="6">
    <source>
        <dbReference type="SAM" id="MobiDB-lite"/>
    </source>
</evidence>
<feature type="compositionally biased region" description="Basic and acidic residues" evidence="6">
    <location>
        <begin position="1013"/>
        <end position="1026"/>
    </location>
</feature>
<feature type="region of interest" description="Disordered" evidence="6">
    <location>
        <begin position="690"/>
        <end position="737"/>
    </location>
</feature>
<keyword evidence="5" id="KW-0175">Coiled coil</keyword>
<feature type="compositionally biased region" description="Low complexity" evidence="6">
    <location>
        <begin position="101"/>
        <end position="112"/>
    </location>
</feature>
<organism evidence="8 9">
    <name type="scientific">Entomortierella chlamydospora</name>
    <dbReference type="NCBI Taxonomy" id="101097"/>
    <lineage>
        <taxon>Eukaryota</taxon>
        <taxon>Fungi</taxon>
        <taxon>Fungi incertae sedis</taxon>
        <taxon>Mucoromycota</taxon>
        <taxon>Mortierellomycotina</taxon>
        <taxon>Mortierellomycetes</taxon>
        <taxon>Mortierellales</taxon>
        <taxon>Mortierellaceae</taxon>
        <taxon>Entomortierella</taxon>
    </lineage>
</organism>
<feature type="coiled-coil region" evidence="5">
    <location>
        <begin position="818"/>
        <end position="854"/>
    </location>
</feature>
<comment type="subcellular location">
    <subcellularLocation>
        <location evidence="1">Cytoplasm</location>
        <location evidence="1">Cytoskeleton</location>
    </subcellularLocation>
</comment>
<reference evidence="8" key="1">
    <citation type="journal article" date="2020" name="Fungal Divers.">
        <title>Resolving the Mortierellaceae phylogeny through synthesis of multi-gene phylogenetics and phylogenomics.</title>
        <authorList>
            <person name="Vandepol N."/>
            <person name="Liber J."/>
            <person name="Desiro A."/>
            <person name="Na H."/>
            <person name="Kennedy M."/>
            <person name="Barry K."/>
            <person name="Grigoriev I.V."/>
            <person name="Miller A.N."/>
            <person name="O'Donnell K."/>
            <person name="Stajich J.E."/>
            <person name="Bonito G."/>
        </authorList>
    </citation>
    <scope>NUCLEOTIDE SEQUENCE</scope>
    <source>
        <strain evidence="8">NRRL 2769</strain>
    </source>
</reference>
<dbReference type="PANTHER" id="PTHR14326">
    <property type="entry name" value="TARGETING PROTEIN FOR XKLP2"/>
    <property type="match status" value="1"/>
</dbReference>
<feature type="region of interest" description="Disordered" evidence="6">
    <location>
        <begin position="481"/>
        <end position="506"/>
    </location>
</feature>
<keyword evidence="9" id="KW-1185">Reference proteome</keyword>
<keyword evidence="4" id="KW-0206">Cytoskeleton</keyword>
<feature type="compositionally biased region" description="Basic and acidic residues" evidence="6">
    <location>
        <begin position="893"/>
        <end position="907"/>
    </location>
</feature>
<dbReference type="GO" id="GO:0060236">
    <property type="term" value="P:regulation of mitotic spindle organization"/>
    <property type="evidence" value="ECO:0007669"/>
    <property type="project" value="InterPro"/>
</dbReference>
<dbReference type="PANTHER" id="PTHR14326:SF44">
    <property type="entry name" value="TARGETING PROTEIN FOR XKLP2"/>
    <property type="match status" value="1"/>
</dbReference>
<feature type="compositionally biased region" description="Low complexity" evidence="6">
    <location>
        <begin position="919"/>
        <end position="930"/>
    </location>
</feature>
<comment type="caution">
    <text evidence="8">The sequence shown here is derived from an EMBL/GenBank/DDBJ whole genome shotgun (WGS) entry which is preliminary data.</text>
</comment>
<evidence type="ECO:0000256" key="3">
    <source>
        <dbReference type="ARBA" id="ARBA00022490"/>
    </source>
</evidence>
<feature type="region of interest" description="Disordered" evidence="6">
    <location>
        <begin position="188"/>
        <end position="264"/>
    </location>
</feature>
<evidence type="ECO:0000256" key="4">
    <source>
        <dbReference type="ARBA" id="ARBA00023212"/>
    </source>
</evidence>
<dbReference type="GO" id="GO:0005819">
    <property type="term" value="C:spindle"/>
    <property type="evidence" value="ECO:0007669"/>
    <property type="project" value="InterPro"/>
</dbReference>
<feature type="compositionally biased region" description="Polar residues" evidence="6">
    <location>
        <begin position="26"/>
        <end position="39"/>
    </location>
</feature>
<keyword evidence="3" id="KW-0963">Cytoplasm</keyword>
<dbReference type="Proteomes" id="UP000703661">
    <property type="component" value="Unassembled WGS sequence"/>
</dbReference>
<dbReference type="AlphaFoldDB" id="A0A9P6SX09"/>
<accession>A0A9P6SX09</accession>
<gene>
    <name evidence="8" type="ORF">BGZ80_002820</name>
</gene>
<evidence type="ECO:0000256" key="2">
    <source>
        <dbReference type="ARBA" id="ARBA00005885"/>
    </source>
</evidence>
<feature type="compositionally biased region" description="Low complexity" evidence="6">
    <location>
        <begin position="199"/>
        <end position="213"/>
    </location>
</feature>
<dbReference type="EMBL" id="JAAAID010001713">
    <property type="protein sequence ID" value="KAG0009028.1"/>
    <property type="molecule type" value="Genomic_DNA"/>
</dbReference>
<feature type="compositionally biased region" description="Basic and acidic residues" evidence="6">
    <location>
        <begin position="696"/>
        <end position="724"/>
    </location>
</feature>
<dbReference type="InterPro" id="IPR027329">
    <property type="entry name" value="TPX2_C"/>
</dbReference>
<sequence>MDESSVIDSPSLRKRRDMISPHLGRPSQSIYSIPSTTPLKSPGAAYRTHMQQQHQQQQQLQQQNQEQSIFYNAPPNDHDTLISNASSSFRAPTFLDRRTKSSSSLSTHPASSIHRQQASEMADSLAKLLENNDRSRNEVSRQARSSLTAATKSLEALRQSQRRSLDSVSADRIARASVNSLLRTTETEYDVSPTITARPSTIPPLASSIASSPRYRVRNQQEESGAEEQSTLEWLQKTADASRIEEQDQYNDTEPGFSTVDQHDSYDHVASIADELRDANRDESHYQSSRHSYQPETSHETNYSDSRQEFHSHPQGRRSLTRDEDAYSQKENIPMEALSHINYSSRSPRYHDIALEQRTPDRNHVVQAAEDSLLEVAESTTTITNQLRGVYTNLQDFFSPETEAKLSGAISAIGSQKANRIAKGLSSSTTKPRPLNFRSASVRRDLKKPSSAPISTKPLTEHVPFNFSDRLNQLQKRQALRQSQISIGGTAKSDRRPLGTHKPSAQQQFQEQLSELESETNEAAPALRESTPIIRNRIVNEYQEMSKSPFIPLTQRKIQLEKRGPIVASKPHTTTGAAALPRRPLTEPKSPVLHTRTRVKSTPIPQEDQSLQASAHHGGYKAHKVNRRILESSGDLGVPKITKPALTVPKSPVFTKRKHAPLRPAIMPTKTPTQLQNYRKFQPSITQHGLVSSAESARRLSGEKLSGEKLSGETLKRSVRRDQATSHLETNPPQAIKPALTVPEPFKLETESRGARYQEQFQHKLERWRQIEKEQQFKALPLPVYPELFVPKKSTKPLTHTVPVHLWTDKRAEHWDEIEQERKRKEKLFQEALAQKAREDELREQQELKELRRRLVPHPTPIRDYPRIEIHKSARALTVPRSPNIGEKRKRQMTLERELSISHEEHSQGNSHNHHQRQSEVASSSEQVEQVYEDPEYERERLRENERAQGEEYELRRLSSYSNSRGSEDRQRQDLIREEIERQREKDAQDRQTIEIKHLQQQQQQQRNSQSYERTEIGYRDENEMEQNKRRRLFEEAQPQPVFGRRMGRKSWLEANDL</sequence>
<proteinExistence type="inferred from homology"/>
<feature type="region of interest" description="Disordered" evidence="6">
    <location>
        <begin position="423"/>
        <end position="461"/>
    </location>
</feature>
<feature type="compositionally biased region" description="Basic and acidic residues" evidence="6">
    <location>
        <begin position="938"/>
        <end position="957"/>
    </location>
</feature>
<feature type="region of interest" description="Disordered" evidence="6">
    <location>
        <begin position="100"/>
        <end position="120"/>
    </location>
</feature>
<evidence type="ECO:0000313" key="9">
    <source>
        <dbReference type="Proteomes" id="UP000703661"/>
    </source>
</evidence>